<organism evidence="2 3">
    <name type="scientific">Cichlidogyrus casuarinus</name>
    <dbReference type="NCBI Taxonomy" id="1844966"/>
    <lineage>
        <taxon>Eukaryota</taxon>
        <taxon>Metazoa</taxon>
        <taxon>Spiralia</taxon>
        <taxon>Lophotrochozoa</taxon>
        <taxon>Platyhelminthes</taxon>
        <taxon>Monogenea</taxon>
        <taxon>Monopisthocotylea</taxon>
        <taxon>Dactylogyridea</taxon>
        <taxon>Ancyrocephalidae</taxon>
        <taxon>Cichlidogyrus</taxon>
    </lineage>
</organism>
<reference evidence="2 3" key="1">
    <citation type="submission" date="2024-11" db="EMBL/GenBank/DDBJ databases">
        <title>Adaptive evolution of stress response genes in parasites aligns with host niche diversity.</title>
        <authorList>
            <person name="Hahn C."/>
            <person name="Resl P."/>
        </authorList>
    </citation>
    <scope>NUCLEOTIDE SEQUENCE [LARGE SCALE GENOMIC DNA]</scope>
    <source>
        <strain evidence="2">EGGRZ-B1_66</strain>
        <tissue evidence="2">Body</tissue>
    </source>
</reference>
<feature type="region of interest" description="Disordered" evidence="1">
    <location>
        <begin position="59"/>
        <end position="79"/>
    </location>
</feature>
<protein>
    <submittedName>
        <fullName evidence="2">Uncharacterized protein</fullName>
    </submittedName>
</protein>
<name>A0ABD2PLP1_9PLAT</name>
<gene>
    <name evidence="2" type="ORF">Ciccas_013718</name>
</gene>
<dbReference type="EMBL" id="JBJKFK010006555">
    <property type="protein sequence ID" value="KAL3307762.1"/>
    <property type="molecule type" value="Genomic_DNA"/>
</dbReference>
<accession>A0ABD2PLP1</accession>
<proteinExistence type="predicted"/>
<evidence type="ECO:0000313" key="2">
    <source>
        <dbReference type="EMBL" id="KAL3307762.1"/>
    </source>
</evidence>
<sequence>MVSLANADPAQQFYRQDLGQSGPDLRVNGILPHSQSLYQYPPSESSTSYLTHVKSELVRSKVSSNNNEQGADFDSSAVV</sequence>
<dbReference type="AlphaFoldDB" id="A0ABD2PLP1"/>
<evidence type="ECO:0000313" key="3">
    <source>
        <dbReference type="Proteomes" id="UP001626550"/>
    </source>
</evidence>
<evidence type="ECO:0000256" key="1">
    <source>
        <dbReference type="SAM" id="MobiDB-lite"/>
    </source>
</evidence>
<dbReference type="Proteomes" id="UP001626550">
    <property type="component" value="Unassembled WGS sequence"/>
</dbReference>
<keyword evidence="3" id="KW-1185">Reference proteome</keyword>
<comment type="caution">
    <text evidence="2">The sequence shown here is derived from an EMBL/GenBank/DDBJ whole genome shotgun (WGS) entry which is preliminary data.</text>
</comment>